<gene>
    <name evidence="2" type="ORF">SAMN05443248_4611</name>
</gene>
<evidence type="ECO:0000256" key="1">
    <source>
        <dbReference type="SAM" id="SignalP"/>
    </source>
</evidence>
<dbReference type="SUPFAM" id="SSF51126">
    <property type="entry name" value="Pectin lyase-like"/>
    <property type="match status" value="1"/>
</dbReference>
<dbReference type="Proteomes" id="UP000189796">
    <property type="component" value="Chromosome I"/>
</dbReference>
<keyword evidence="1" id="KW-0732">Signal</keyword>
<feature type="chain" id="PRO_5009913727" evidence="1">
    <location>
        <begin position="23"/>
        <end position="767"/>
    </location>
</feature>
<proteinExistence type="predicted"/>
<evidence type="ECO:0000313" key="3">
    <source>
        <dbReference type="Proteomes" id="UP000189796"/>
    </source>
</evidence>
<organism evidence="2 3">
    <name type="scientific">Bradyrhizobium erythrophlei</name>
    <dbReference type="NCBI Taxonomy" id="1437360"/>
    <lineage>
        <taxon>Bacteria</taxon>
        <taxon>Pseudomonadati</taxon>
        <taxon>Pseudomonadota</taxon>
        <taxon>Alphaproteobacteria</taxon>
        <taxon>Hyphomicrobiales</taxon>
        <taxon>Nitrobacteraceae</taxon>
        <taxon>Bradyrhizobium</taxon>
    </lineage>
</organism>
<name>A0A1M5SHG2_9BRAD</name>
<dbReference type="AlphaFoldDB" id="A0A1M5SHG2"/>
<dbReference type="EMBL" id="LT670817">
    <property type="protein sequence ID" value="SHH37984.1"/>
    <property type="molecule type" value="Genomic_DNA"/>
</dbReference>
<accession>A0A1M5SHG2</accession>
<dbReference type="RefSeq" id="WP_079603381.1">
    <property type="nucleotide sequence ID" value="NZ_LT670817.1"/>
</dbReference>
<sequence length="767" mass="77857">MSRIRLALAGLLSLVGIATASAQQFPTVGYNTVIGRLGAHPGDTGPSQQIPFATLEAQFGTNGIPGVTIESQHGGCTVSDNTAALLSAVNSVSGPVRVLFPNNCTYNFTQASAINFTKEGVYLEGASKFSTALQFQPSTDGPFLQWSNGVNEIYGGGISKLSILSTDTTHTKVMVQWYDVSNFDAHDIFCSGGVLGSASQLTGGAGSQCIYSHGRDTTTVSNVYFQAQIPLHIGMNPHWYGSADHYHFSDMYLVSDIGSGTHPVILVDPGVVFTNTTFDGYESWNGGTHGFYYPGGEAADFVSAVVSGGAGYTNGQMLTVAGGTCSTPIQLQVLNAVGGVIQAPPAGVSIANPGVCSVTPSNPVSVTTGSATFNLGLVAGYRLSFANVRTEQGSSGAADSFFISPAAQLQGLTISNSDLDGVRCGVFLKNTLYATIQQSTYLSGGCGTAVNATFANSNDMLSYKDNFWQSGTTQTVTGMTAVNLGGSPPGTSATVPPTALYSSTISGTTFQALGIAGVAVFNGSSGATTVQAAATASGTAVLPAPAGTDTIVARATTDTLTNKTIDTAAPNTIKINGNSLSAPAGTATVTVPNSTDTLVARATADILTNKTISGINNTLTVRINGDVSGLGSGVPAALGGALNTAGGPAAVLNATPAIVDGSGAALSLTLSQEGYQVGNMVHQLVSVTYPSTASGATAQLNGLAVTVPNRTSAAQCFVTSSSAGFGMLIKPIVNTKNLQMFTSGNVAVTNTNLTGATVNFECIYPAT</sequence>
<dbReference type="InterPro" id="IPR011050">
    <property type="entry name" value="Pectin_lyase_fold/virulence"/>
</dbReference>
<protein>
    <submittedName>
        <fullName evidence="2">Uncharacterized protein</fullName>
    </submittedName>
</protein>
<reference evidence="2 3" key="1">
    <citation type="submission" date="2016-11" db="EMBL/GenBank/DDBJ databases">
        <authorList>
            <person name="Jaros S."/>
            <person name="Januszkiewicz K."/>
            <person name="Wedrychowicz H."/>
        </authorList>
    </citation>
    <scope>NUCLEOTIDE SEQUENCE [LARGE SCALE GENOMIC DNA]</scope>
    <source>
        <strain evidence="2 3">GAS138</strain>
    </source>
</reference>
<evidence type="ECO:0000313" key="2">
    <source>
        <dbReference type="EMBL" id="SHH37984.1"/>
    </source>
</evidence>
<feature type="signal peptide" evidence="1">
    <location>
        <begin position="1"/>
        <end position="22"/>
    </location>
</feature>